<evidence type="ECO:0000313" key="2">
    <source>
        <dbReference type="EMBL" id="CAI5773179.1"/>
    </source>
</evidence>
<dbReference type="Proteomes" id="UP001178461">
    <property type="component" value="Chromosome 4"/>
</dbReference>
<name>A0AA35K962_9SAUR</name>
<reference evidence="2" key="1">
    <citation type="submission" date="2022-12" db="EMBL/GenBank/DDBJ databases">
        <authorList>
            <person name="Alioto T."/>
            <person name="Alioto T."/>
            <person name="Gomez Garrido J."/>
        </authorList>
    </citation>
    <scope>NUCLEOTIDE SEQUENCE</scope>
</reference>
<accession>A0AA35K962</accession>
<organism evidence="2 3">
    <name type="scientific">Podarcis lilfordi</name>
    <name type="common">Lilford's wall lizard</name>
    <dbReference type="NCBI Taxonomy" id="74358"/>
    <lineage>
        <taxon>Eukaryota</taxon>
        <taxon>Metazoa</taxon>
        <taxon>Chordata</taxon>
        <taxon>Craniata</taxon>
        <taxon>Vertebrata</taxon>
        <taxon>Euteleostomi</taxon>
        <taxon>Lepidosauria</taxon>
        <taxon>Squamata</taxon>
        <taxon>Bifurcata</taxon>
        <taxon>Unidentata</taxon>
        <taxon>Episquamata</taxon>
        <taxon>Laterata</taxon>
        <taxon>Lacertibaenia</taxon>
        <taxon>Lacertidae</taxon>
        <taxon>Podarcis</taxon>
    </lineage>
</organism>
<keyword evidence="3" id="KW-1185">Reference proteome</keyword>
<proteinExistence type="predicted"/>
<evidence type="ECO:0000256" key="1">
    <source>
        <dbReference type="SAM" id="MobiDB-lite"/>
    </source>
</evidence>
<feature type="region of interest" description="Disordered" evidence="1">
    <location>
        <begin position="33"/>
        <end position="94"/>
    </location>
</feature>
<evidence type="ECO:0000313" key="3">
    <source>
        <dbReference type="Proteomes" id="UP001178461"/>
    </source>
</evidence>
<gene>
    <name evidence="2" type="ORF">PODLI_1B031005</name>
</gene>
<sequence length="94" mass="10068">MQQVALRARTWAESVSARKLDYLKPSPMPLPAPLFPARLDGRGTVESRSSALEDSGSGGGAAPGALRKRHLFPGEAAEREQPWDALFGADRQPG</sequence>
<dbReference type="EMBL" id="OX395129">
    <property type="protein sequence ID" value="CAI5773179.1"/>
    <property type="molecule type" value="Genomic_DNA"/>
</dbReference>
<protein>
    <submittedName>
        <fullName evidence="2">Uncharacterized protein</fullName>
    </submittedName>
</protein>
<dbReference type="AlphaFoldDB" id="A0AA35K962"/>